<accession>A0A4R6QAY0</accession>
<feature type="domain" description="B12-binding" evidence="5">
    <location>
        <begin position="600"/>
        <end position="734"/>
    </location>
</feature>
<dbReference type="AlphaFoldDB" id="A0A4R6QAY0"/>
<evidence type="ECO:0000256" key="2">
    <source>
        <dbReference type="ARBA" id="ARBA00022628"/>
    </source>
</evidence>
<dbReference type="GO" id="GO:0016853">
    <property type="term" value="F:isomerase activity"/>
    <property type="evidence" value="ECO:0007669"/>
    <property type="project" value="UniProtKB-KW"/>
</dbReference>
<dbReference type="Pfam" id="PF09043">
    <property type="entry name" value="Lys-AminoMut_A"/>
    <property type="match status" value="1"/>
</dbReference>
<dbReference type="InterPro" id="IPR037086">
    <property type="entry name" value="Lys-AminoMut_asu_sf"/>
</dbReference>
<dbReference type="GO" id="GO:0046983">
    <property type="term" value="F:protein dimerization activity"/>
    <property type="evidence" value="ECO:0007669"/>
    <property type="project" value="InterPro"/>
</dbReference>
<gene>
    <name evidence="6" type="ORF">EV211_1053</name>
</gene>
<dbReference type="OrthoDB" id="9759220at2"/>
<proteinExistence type="predicted"/>
<dbReference type="Gene3D" id="3.30.30.60">
    <property type="entry name" value="D-lysine 5,6-aminomutase beta subunit KamE, N-terminal domain"/>
    <property type="match status" value="1"/>
</dbReference>
<sequence>MADMILDRNEKLDVREVLKDLDKYEPRRHNWTWREPAPNLKMGPFEFHDMSKPLKNGVPLPPAKFFDDIDPQPLPVITTEIASGRFEDDIRRMRMAAWHGADHIMVIRHMGQSHIDGLMEGTPQGIGGVPITRKQVRAQRKALDLIEDEVGRPLNYHSYVSGVAGPDVAVMFAEEGINGAHQDPQYNVLYRDINCVRSFVDACESKKILEWANILQIDGAHNANATAREAWKVMPELIVQHAINSLFSEKVGIKPENISLSTVPPDAAPAPAMYLDLPYAVALRDICDRYKMRAQQTTKYVCSSVREATVTHVMNMVISKLTSADIQSTITPDEGRNVPWHIYNMEAIDNAKQALVYMDGFNELVELKKDGPLREMARDIKERACLFMEEIVEVGGYFNAVEQGFFVDSAKYPARNGDGIARKIKGGVGYGFIFPREEDYMAPVTAHFGYNNVEQYGGDPKNPSALIGGCTFEDRSKIVYIDELDEVDNVNVRLEKVKKYLDGKAIKPEMEWCGDGVVMLTMCVPTNVRTAEATGLQIAEKLGLDKPEVISKEIMHPAEGTRIEIKGKVTFDIDPDSLVLPPPPHHLSDEILYKEFKDHHMSVVCGTVGDDEHSVGLREIINIKHGGIEKWGIEVNYLGTSVPVEKLVDAAVELNADAILASTIISHDNIHYKSMKRINELAIEKGIRDKVIICAGGTQVSPEDARATGIDEGFGRDSHGIDVATFLCEEAMRRRGDLPEGGHLVGIDEDE</sequence>
<dbReference type="InterPro" id="IPR028991">
    <property type="entry name" value="KamE_N"/>
</dbReference>
<protein>
    <submittedName>
        <fullName evidence="6">D-ornithine 4,5-aminomutase E subunit</fullName>
    </submittedName>
</protein>
<dbReference type="GO" id="GO:0046872">
    <property type="term" value="F:metal ion binding"/>
    <property type="evidence" value="ECO:0007669"/>
    <property type="project" value="InterPro"/>
</dbReference>
<organism evidence="6 7">
    <name type="scientific">Aminicella lysinilytica</name>
    <dbReference type="NCBI Taxonomy" id="433323"/>
    <lineage>
        <taxon>Bacteria</taxon>
        <taxon>Bacillati</taxon>
        <taxon>Bacillota</taxon>
        <taxon>Clostridia</taxon>
        <taxon>Peptostreptococcales</taxon>
        <taxon>Anaerovoracaceae</taxon>
        <taxon>Aminicella</taxon>
    </lineage>
</organism>
<dbReference type="SUPFAM" id="SSF52242">
    <property type="entry name" value="Cobalamin (vitamin B12)-binding domain"/>
    <property type="match status" value="1"/>
</dbReference>
<dbReference type="InterPro" id="IPR036724">
    <property type="entry name" value="Cobalamin-bd_sf"/>
</dbReference>
<keyword evidence="2" id="KW-0846">Cobalamin</keyword>
<reference evidence="6 7" key="1">
    <citation type="submission" date="2019-03" db="EMBL/GenBank/DDBJ databases">
        <title>Genomic Encyclopedia of Type Strains, Phase IV (KMG-IV): sequencing the most valuable type-strain genomes for metagenomic binning, comparative biology and taxonomic classification.</title>
        <authorList>
            <person name="Goeker M."/>
        </authorList>
    </citation>
    <scope>NUCLEOTIDE SEQUENCE [LARGE SCALE GENOMIC DNA]</scope>
    <source>
        <strain evidence="6 7">DSM 28287</strain>
    </source>
</reference>
<dbReference type="InterPro" id="IPR006158">
    <property type="entry name" value="Cobalamin-bd"/>
</dbReference>
<dbReference type="InterPro" id="IPR016176">
    <property type="entry name" value="Cbl-dep_enz_cat"/>
</dbReference>
<dbReference type="Gene3D" id="3.20.20.440">
    <property type="entry name" value="D-Lysine 5,6-aminomutase alpha subunit"/>
    <property type="match status" value="1"/>
</dbReference>
<dbReference type="EMBL" id="SNXO01000005">
    <property type="protein sequence ID" value="TDP58933.1"/>
    <property type="molecule type" value="Genomic_DNA"/>
</dbReference>
<name>A0A4R6QAY0_9FIRM</name>
<evidence type="ECO:0000313" key="7">
    <source>
        <dbReference type="Proteomes" id="UP000295500"/>
    </source>
</evidence>
<dbReference type="InterPro" id="IPR015130">
    <property type="entry name" value="Lys-AminoMut_A"/>
</dbReference>
<comment type="cofactor">
    <cofactor evidence="1">
        <name>adenosylcob(III)alamin</name>
        <dbReference type="ChEBI" id="CHEBI:18408"/>
    </cofactor>
</comment>
<keyword evidence="4" id="KW-0170">Cobalt</keyword>
<dbReference type="Pfam" id="PF16554">
    <property type="entry name" value="OAM_dimer"/>
    <property type="match status" value="1"/>
</dbReference>
<dbReference type="PROSITE" id="PS51332">
    <property type="entry name" value="B12_BINDING"/>
    <property type="match status" value="1"/>
</dbReference>
<evidence type="ECO:0000256" key="3">
    <source>
        <dbReference type="ARBA" id="ARBA00023235"/>
    </source>
</evidence>
<dbReference type="GO" id="GO:0031419">
    <property type="term" value="F:cobalamin binding"/>
    <property type="evidence" value="ECO:0007669"/>
    <property type="project" value="UniProtKB-KW"/>
</dbReference>
<keyword evidence="3" id="KW-0413">Isomerase</keyword>
<dbReference type="SUPFAM" id="SSF51703">
    <property type="entry name" value="Cobalamin (vitamin B12)-dependent enzymes"/>
    <property type="match status" value="1"/>
</dbReference>
<dbReference type="Gene3D" id="3.40.50.280">
    <property type="entry name" value="Cobalamin-binding domain"/>
    <property type="match status" value="1"/>
</dbReference>
<comment type="caution">
    <text evidence="6">The sequence shown here is derived from an EMBL/GenBank/DDBJ whole genome shotgun (WGS) entry which is preliminary data.</text>
</comment>
<dbReference type="InterPro" id="IPR049834">
    <property type="entry name" value="OraE-like"/>
</dbReference>
<dbReference type="Pfam" id="PF02310">
    <property type="entry name" value="B12-binding"/>
    <property type="match status" value="1"/>
</dbReference>
<dbReference type="InterPro" id="IPR036843">
    <property type="entry name" value="KamE_N_sf"/>
</dbReference>
<evidence type="ECO:0000256" key="1">
    <source>
        <dbReference type="ARBA" id="ARBA00001922"/>
    </source>
</evidence>
<dbReference type="Proteomes" id="UP000295500">
    <property type="component" value="Unassembled WGS sequence"/>
</dbReference>
<evidence type="ECO:0000259" key="5">
    <source>
        <dbReference type="PROSITE" id="PS51332"/>
    </source>
</evidence>
<evidence type="ECO:0000313" key="6">
    <source>
        <dbReference type="EMBL" id="TDP58933.1"/>
    </source>
</evidence>
<keyword evidence="7" id="KW-1185">Reference proteome</keyword>
<evidence type="ECO:0000256" key="4">
    <source>
        <dbReference type="ARBA" id="ARBA00023285"/>
    </source>
</evidence>
<dbReference type="NCBIfam" id="NF040743">
    <property type="entry name" value="ornith_mutase_E"/>
    <property type="match status" value="1"/>
</dbReference>